<dbReference type="SUPFAM" id="SSF103025">
    <property type="entry name" value="Folate-binding domain"/>
    <property type="match status" value="1"/>
</dbReference>
<accession>A0A382TRH5</accession>
<name>A0A382TRH5_9ZZZZ</name>
<dbReference type="PANTHER" id="PTHR43757:SF11">
    <property type="entry name" value="SARCOSINE DEHYDROGENASE"/>
    <property type="match status" value="1"/>
</dbReference>
<dbReference type="Pfam" id="PF01571">
    <property type="entry name" value="GCV_T"/>
    <property type="match status" value="1"/>
</dbReference>
<feature type="non-terminal residue" evidence="3">
    <location>
        <position position="1"/>
    </location>
</feature>
<reference evidence="3" key="1">
    <citation type="submission" date="2018-05" db="EMBL/GenBank/DDBJ databases">
        <authorList>
            <person name="Lanie J.A."/>
            <person name="Ng W.-L."/>
            <person name="Kazmierczak K.M."/>
            <person name="Andrzejewski T.M."/>
            <person name="Davidsen T.M."/>
            <person name="Wayne K.J."/>
            <person name="Tettelin H."/>
            <person name="Glass J.I."/>
            <person name="Rusch D."/>
            <person name="Podicherti R."/>
            <person name="Tsui H.-C.T."/>
            <person name="Winkler M.E."/>
        </authorList>
    </citation>
    <scope>NUCLEOTIDE SEQUENCE</scope>
</reference>
<feature type="domain" description="GCVT N-terminal" evidence="1">
    <location>
        <begin position="1"/>
        <end position="145"/>
    </location>
</feature>
<protein>
    <recommendedName>
        <fullName evidence="4">Aminomethyltransferase folate-binding domain-containing protein</fullName>
    </recommendedName>
</protein>
<organism evidence="3">
    <name type="scientific">marine metagenome</name>
    <dbReference type="NCBI Taxonomy" id="408172"/>
    <lineage>
        <taxon>unclassified sequences</taxon>
        <taxon>metagenomes</taxon>
        <taxon>ecological metagenomes</taxon>
    </lineage>
</organism>
<sequence>EWVRSHAPADGSVEVRDVTDDFACIGMWGPDARDVLGQATGDDLSNDAFPYLTARQLTVAGKPAWAQRVSYIGELGWELYLANTDAGAVWDALLELGQAHGIRPAGYKALDSLRLEKGYVYWSTDVTPEDNLLEAGMGFCADMAKGDFIGRDALAKRKADGLQSRLRTVVLEGNALPAYGAESVWHDDQIVSRLRSAGHAHTIDRSIAYCYLPLPLAKPGTGVEIELFGERVPAKVTLPTHDPKGTRLKV</sequence>
<dbReference type="PIRSF" id="PIRSF006487">
    <property type="entry name" value="GcvT"/>
    <property type="match status" value="1"/>
</dbReference>
<evidence type="ECO:0008006" key="4">
    <source>
        <dbReference type="Google" id="ProtNLM"/>
    </source>
</evidence>
<evidence type="ECO:0000259" key="2">
    <source>
        <dbReference type="Pfam" id="PF08669"/>
    </source>
</evidence>
<dbReference type="Gene3D" id="3.30.1360.120">
    <property type="entry name" value="Probable tRNA modification gtpase trme, domain 1"/>
    <property type="match status" value="1"/>
</dbReference>
<dbReference type="GO" id="GO:0005739">
    <property type="term" value="C:mitochondrion"/>
    <property type="evidence" value="ECO:0007669"/>
    <property type="project" value="TreeGrafter"/>
</dbReference>
<dbReference type="AlphaFoldDB" id="A0A382TRH5"/>
<evidence type="ECO:0000313" key="3">
    <source>
        <dbReference type="EMBL" id="SVD24660.1"/>
    </source>
</evidence>
<dbReference type="Gene3D" id="2.40.30.110">
    <property type="entry name" value="Aminomethyltransferase beta-barrel domains"/>
    <property type="match status" value="1"/>
</dbReference>
<proteinExistence type="predicted"/>
<dbReference type="Gene3D" id="3.30.70.1400">
    <property type="entry name" value="Aminomethyltransferase beta-barrel domains"/>
    <property type="match status" value="1"/>
</dbReference>
<dbReference type="InterPro" id="IPR027266">
    <property type="entry name" value="TrmE/GcvT-like"/>
</dbReference>
<dbReference type="Pfam" id="PF08669">
    <property type="entry name" value="GCV_T_C"/>
    <property type="match status" value="1"/>
</dbReference>
<evidence type="ECO:0000259" key="1">
    <source>
        <dbReference type="Pfam" id="PF01571"/>
    </source>
</evidence>
<dbReference type="InterPro" id="IPR013977">
    <property type="entry name" value="GcvT_C"/>
</dbReference>
<dbReference type="SUPFAM" id="SSF101790">
    <property type="entry name" value="Aminomethyltransferase beta-barrel domain"/>
    <property type="match status" value="1"/>
</dbReference>
<dbReference type="InterPro" id="IPR029043">
    <property type="entry name" value="GcvT/YgfZ_C"/>
</dbReference>
<dbReference type="PANTHER" id="PTHR43757">
    <property type="entry name" value="AMINOMETHYLTRANSFERASE"/>
    <property type="match status" value="1"/>
</dbReference>
<feature type="domain" description="Aminomethyltransferase C-terminal" evidence="2">
    <location>
        <begin position="165"/>
        <end position="239"/>
    </location>
</feature>
<dbReference type="InterPro" id="IPR028896">
    <property type="entry name" value="GcvT/YgfZ/DmdA"/>
</dbReference>
<dbReference type="InterPro" id="IPR006222">
    <property type="entry name" value="GCVT_N"/>
</dbReference>
<gene>
    <name evidence="3" type="ORF">METZ01_LOCUS377514</name>
</gene>
<dbReference type="EMBL" id="UINC01138609">
    <property type="protein sequence ID" value="SVD24660.1"/>
    <property type="molecule type" value="Genomic_DNA"/>
</dbReference>